<dbReference type="InterPro" id="IPR025714">
    <property type="entry name" value="Methyltranfer_dom"/>
</dbReference>
<dbReference type="Pfam" id="PF13679">
    <property type="entry name" value="Methyltransf_32"/>
    <property type="match status" value="1"/>
</dbReference>
<evidence type="ECO:0000259" key="1">
    <source>
        <dbReference type="Pfam" id="PF13679"/>
    </source>
</evidence>
<comment type="caution">
    <text evidence="2">The sequence shown here is derived from an EMBL/GenBank/DDBJ whole genome shotgun (WGS) entry which is preliminary data.</text>
</comment>
<evidence type="ECO:0000313" key="2">
    <source>
        <dbReference type="EMBL" id="KAJ3102272.1"/>
    </source>
</evidence>
<proteinExistence type="predicted"/>
<dbReference type="AlphaFoldDB" id="A0AAD5STV9"/>
<dbReference type="PANTHER" id="PTHR12496">
    <property type="entry name" value="CGI-41 METHYLTRANSFERASE"/>
    <property type="match status" value="1"/>
</dbReference>
<reference evidence="2" key="1">
    <citation type="submission" date="2020-05" db="EMBL/GenBank/DDBJ databases">
        <title>Phylogenomic resolution of chytrid fungi.</title>
        <authorList>
            <person name="Stajich J.E."/>
            <person name="Amses K."/>
            <person name="Simmons R."/>
            <person name="Seto K."/>
            <person name="Myers J."/>
            <person name="Bonds A."/>
            <person name="Quandt C.A."/>
            <person name="Barry K."/>
            <person name="Liu P."/>
            <person name="Grigoriev I."/>
            <person name="Longcore J.E."/>
            <person name="James T.Y."/>
        </authorList>
    </citation>
    <scope>NUCLEOTIDE SEQUENCE</scope>
    <source>
        <strain evidence="2">JEL0513</strain>
    </source>
</reference>
<gene>
    <name evidence="2" type="ORF">HK100_004397</name>
</gene>
<keyword evidence="3" id="KW-1185">Reference proteome</keyword>
<dbReference type="Proteomes" id="UP001211907">
    <property type="component" value="Unassembled WGS sequence"/>
</dbReference>
<accession>A0AAD5STV9</accession>
<organism evidence="2 3">
    <name type="scientific">Physocladia obscura</name>
    <dbReference type="NCBI Taxonomy" id="109957"/>
    <lineage>
        <taxon>Eukaryota</taxon>
        <taxon>Fungi</taxon>
        <taxon>Fungi incertae sedis</taxon>
        <taxon>Chytridiomycota</taxon>
        <taxon>Chytridiomycota incertae sedis</taxon>
        <taxon>Chytridiomycetes</taxon>
        <taxon>Chytridiales</taxon>
        <taxon>Chytriomycetaceae</taxon>
        <taxon>Physocladia</taxon>
    </lineage>
</organism>
<dbReference type="EMBL" id="JADGJH010002175">
    <property type="protein sequence ID" value="KAJ3102272.1"/>
    <property type="molecule type" value="Genomic_DNA"/>
</dbReference>
<dbReference type="InterPro" id="IPR052220">
    <property type="entry name" value="METTL25"/>
</dbReference>
<dbReference type="PANTHER" id="PTHR12496:SF0">
    <property type="entry name" value="METHYLTRANSFERASE DOMAIN-CONTAINING PROTEIN"/>
    <property type="match status" value="1"/>
</dbReference>
<feature type="non-terminal residue" evidence="2">
    <location>
        <position position="514"/>
    </location>
</feature>
<name>A0AAD5STV9_9FUNG</name>
<feature type="domain" description="Methyltransferase" evidence="1">
    <location>
        <begin position="146"/>
        <end position="311"/>
    </location>
</feature>
<sequence length="514" mass="58018">MVIRLPDFVKVLSEDADGEIYDKKSIRSYIESLCKVATEFRWLTSIHAYDSLTDNFFETVWPKDWRILADESMFNADHLMALNKHGTIQDIWPASFKEFAQQCKTLPLPRSVDPSEFGDTIAPAFAFASGNDINHTSTTANGMSRKKLHEVDRFARVISYQIAQISMPDSLAPVVVVDVGAGQGYLTHRLSTEFPCVAVDFDQIQTVGSVSRGDNIRKGKLRDAARVGKGQDGDFVRERYPITYKTLHIDSERLVELIRELESKDPNVQIALVGLHACGDLSATTMLRTFECCESVRLLAVVPCCFNLLSESESPESACGSEGFPMSHLVRSLSIKYNLNLGYKSRNLACQNLIRFDGTEFHSHLTGHYKRALFDALLWHFNLNPQSGILKAENTIVKNIDPCERKQHKFRLGKMPLEAYEGDFLAYAAAALPRLGLAEQITDSQILEFLELPQYANAKRQIYVVHCAKSLMSRVLESLLLMDRYLSICDMKFISAKNIDMLNLFDMDESPRNM</sequence>
<protein>
    <recommendedName>
        <fullName evidence="1">Methyltransferase domain-containing protein</fullName>
    </recommendedName>
</protein>
<evidence type="ECO:0000313" key="3">
    <source>
        <dbReference type="Proteomes" id="UP001211907"/>
    </source>
</evidence>